<organism evidence="1">
    <name type="scientific">Myoviridae sp. ctlHW5</name>
    <dbReference type="NCBI Taxonomy" id="2826691"/>
    <lineage>
        <taxon>Viruses</taxon>
        <taxon>Duplodnaviria</taxon>
        <taxon>Heunggongvirae</taxon>
        <taxon>Uroviricota</taxon>
        <taxon>Caudoviricetes</taxon>
    </lineage>
</organism>
<evidence type="ECO:0000313" key="1">
    <source>
        <dbReference type="EMBL" id="DAD90601.1"/>
    </source>
</evidence>
<sequence length="417" mass="47178">MTSKKTLKKWFSNFMKPAQEHFYAWIDSFWHKDEKIPMDSIEGLERIVEGTASAGQLLNHLSDTNAHRALFDKKVDKEEGKGLSSEDFTAELKQKLDNLQPTNLQPLQEKITAIENTLAVDDTDLDTLQEIITQVKANKNLEQLLAGKVDKEVGKGLSTNDFTTELKEKLEKLGLFEYKQFPDKFGQGDEVKKYYLRVGGEIDISALPYGSAIEIYNFANRPCEIKVDNFFGDLPFIGSKGSKVLLKKTNDGTVFIEQFNRKMFFENFSKSKLDYYRKIEFNVPKDVTVNINRNDGYGYVYKAVPLAGVKSESIISFFFEQKLAVEKRTISLNYVGSYLDSIIFASSEDGGGDIFKCSLNYDFDGNGTVEVPIPIGSNYKFNYALLLFRVFGTPENFETGEGSVELVFNAPKVTVKN</sequence>
<dbReference type="EMBL" id="BK015089">
    <property type="protein sequence ID" value="DAD90601.1"/>
    <property type="molecule type" value="Genomic_DNA"/>
</dbReference>
<protein>
    <submittedName>
        <fullName evidence="1">Uncharacterized protein</fullName>
    </submittedName>
</protein>
<name>A0A8S5N7F7_9CAUD</name>
<proteinExistence type="predicted"/>
<accession>A0A8S5N7F7</accession>
<reference evidence="1" key="1">
    <citation type="journal article" date="2021" name="Proc. Natl. Acad. Sci. U.S.A.">
        <title>A Catalog of Tens of Thousands of Viruses from Human Metagenomes Reveals Hidden Associations with Chronic Diseases.</title>
        <authorList>
            <person name="Tisza M.J."/>
            <person name="Buck C.B."/>
        </authorList>
    </citation>
    <scope>NUCLEOTIDE SEQUENCE</scope>
    <source>
        <strain evidence="1">CtlHW5</strain>
    </source>
</reference>